<dbReference type="InterPro" id="IPR027417">
    <property type="entry name" value="P-loop_NTPase"/>
</dbReference>
<feature type="compositionally biased region" description="Basic residues" evidence="3">
    <location>
        <begin position="900"/>
        <end position="911"/>
    </location>
</feature>
<sequence>MLSERAKYSGVHRILEAASTIESHRTFHVRNGDVDPASQPVDERNNTHHGATILANVLGALMFATTGPDSDERRFARVNGEEGNKVPYYYGYHANQWLAMIQGGVNLIHFRRRPSSHYIVDGKPHGKVSGIPILSVDHMTGVVSGDMAEKLPQSTLQKIQDDFRGALSQFKPPDADEVTTDKKDGILQKIDKRMNARLEFLCSTPRKSKAFRAKNIKKNKSSSQKIDKEEFRLPPISEDMLDNTLQAVSACHGAPKTYHKDGQSAEILNDLICESDGTMGSFMASQEAMAERLAEAQQESMGLSHDEAKARIRQVIKQGWTSSKMTSNMRPPEVNFKEVLAKFDLATDKPQREHLKLNPGGNPDFTVMHHQLVDAFLLWTMENSVLRGALMANEVGIGKTITAICVIILDWLDMKRRAAEGEPIEAYPTLMVVPAGLVGQTFNEVTKWFGGLIDVKCYYGSAAEFTGDRQKRTLSKSQWWQEMVETMDRAVVTTKPENGLKLYLTSYSTAKIRFFKRFISHNMAEVDHVEAREAGDTDELDLEAEANAEVQELIDDAKAVQAAQQAANKQGEPDEGEADEDGEVEMDEDNTATVSTHTCYRLTFSSVPTAKFKRIIMDEAHALRNPKSGYSRMMRVFPRMSTLLVTATPTLNRMSDLQGLLNQIHAFSDLNMSTEVFNPEVLEDGYDFDNISHACDQNGGEKHTSLFSPEATQEQMKKVKEFAVKTGKKPWAILPQFSSQISGDADSSNSTSDAIYKAGLDSVQLRRTMQDPVKVVVPIIDKDGNEVGEKEEQMFPGLNEKDEDKHLIHHYTNMLASELNNVAPPGDESLPDTGEAGSGSDADAKPRINMAIHRMLLMSAFDARTTEVFCREDNVSNFLDSAHLRARKQENGAKTYQGRKPTKAGARKGKSKAAQQAPPSVCGVEQVELLRSRDPDGGMMYTYNLVDYDKTGMPFPLDRPSAVHWATSRSPILAEIAKMVAANMKKKKRTLVMVDNQYCQQQVVAMLEMIGYEVGSIRASDSNRDREDVVEQFNSPDSGMAAFVLNASTNMSGLNLHHCCSKGIIAQFTWNVASLIQIMGRIDRVGQEDSVTWTILRVNGSYYDIQENKMCQKFAEVLRNEGHMPKYLASANLQRIVAYEQIRVMLSQPFNRYSWCAPGIDPPGTIQEYNDMRHRRLGQFYTAIARLLMVLPEELQNSTDDLALCMSSLAQEFEKLDESHDCYQEPSAEWIKEMLDKHAEAHKDVPATSRPRQLSQRYVMDSDDEDGEGGVEAHLQRKEAHRRKREAEKENFFAPALEIAMDLEKLKKGKEYAAAIPNYDRILGPLYHARS</sequence>
<accession>A0ABR1SW03</accession>
<evidence type="ECO:0000259" key="5">
    <source>
        <dbReference type="PROSITE" id="PS51194"/>
    </source>
</evidence>
<evidence type="ECO:0000256" key="1">
    <source>
        <dbReference type="ARBA" id="ARBA00022741"/>
    </source>
</evidence>
<dbReference type="InterPro" id="IPR014001">
    <property type="entry name" value="Helicase_ATP-bd"/>
</dbReference>
<evidence type="ECO:0000259" key="4">
    <source>
        <dbReference type="PROSITE" id="PS51192"/>
    </source>
</evidence>
<evidence type="ECO:0000313" key="6">
    <source>
        <dbReference type="EMBL" id="KAK8037865.1"/>
    </source>
</evidence>
<dbReference type="Proteomes" id="UP001396898">
    <property type="component" value="Unassembled WGS sequence"/>
</dbReference>
<protein>
    <recommendedName>
        <fullName evidence="8">Helicase ATP-binding domain-containing protein</fullName>
    </recommendedName>
</protein>
<dbReference type="Pfam" id="PF00271">
    <property type="entry name" value="Helicase_C"/>
    <property type="match status" value="1"/>
</dbReference>
<feature type="region of interest" description="Disordered" evidence="3">
    <location>
        <begin position="559"/>
        <end position="585"/>
    </location>
</feature>
<feature type="domain" description="Helicase C-terminal" evidence="5">
    <location>
        <begin position="975"/>
        <end position="1134"/>
    </location>
</feature>
<feature type="region of interest" description="Disordered" evidence="3">
    <location>
        <begin position="889"/>
        <end position="919"/>
    </location>
</feature>
<dbReference type="Pfam" id="PF00176">
    <property type="entry name" value="SNF2-rel_dom"/>
    <property type="match status" value="1"/>
</dbReference>
<dbReference type="PROSITE" id="PS51194">
    <property type="entry name" value="HELICASE_CTER"/>
    <property type="match status" value="1"/>
</dbReference>
<keyword evidence="1" id="KW-0547">Nucleotide-binding</keyword>
<feature type="compositionally biased region" description="Acidic residues" evidence="3">
    <location>
        <begin position="573"/>
        <end position="585"/>
    </location>
</feature>
<dbReference type="InterPro" id="IPR000330">
    <property type="entry name" value="SNF2_N"/>
</dbReference>
<keyword evidence="2" id="KW-0067">ATP-binding</keyword>
<dbReference type="SMART" id="SM00487">
    <property type="entry name" value="DEXDc"/>
    <property type="match status" value="1"/>
</dbReference>
<comment type="caution">
    <text evidence="6">The sequence shown here is derived from an EMBL/GenBank/DDBJ whole genome shotgun (WGS) entry which is preliminary data.</text>
</comment>
<evidence type="ECO:0000256" key="3">
    <source>
        <dbReference type="SAM" id="MobiDB-lite"/>
    </source>
</evidence>
<feature type="domain" description="Helicase ATP-binding" evidence="4">
    <location>
        <begin position="380"/>
        <end position="667"/>
    </location>
</feature>
<name>A0ABR1SW03_9PEZI</name>
<organism evidence="6 7">
    <name type="scientific">Apiospora marii</name>
    <dbReference type="NCBI Taxonomy" id="335849"/>
    <lineage>
        <taxon>Eukaryota</taxon>
        <taxon>Fungi</taxon>
        <taxon>Dikarya</taxon>
        <taxon>Ascomycota</taxon>
        <taxon>Pezizomycotina</taxon>
        <taxon>Sordariomycetes</taxon>
        <taxon>Xylariomycetidae</taxon>
        <taxon>Amphisphaeriales</taxon>
        <taxon>Apiosporaceae</taxon>
        <taxon>Apiospora</taxon>
    </lineage>
</organism>
<dbReference type="SMART" id="SM00490">
    <property type="entry name" value="HELICc"/>
    <property type="match status" value="1"/>
</dbReference>
<gene>
    <name evidence="6" type="ORF">PG991_001211</name>
</gene>
<dbReference type="PANTHER" id="PTHR10799">
    <property type="entry name" value="SNF2/RAD54 HELICASE FAMILY"/>
    <property type="match status" value="1"/>
</dbReference>
<keyword evidence="7" id="KW-1185">Reference proteome</keyword>
<dbReference type="InterPro" id="IPR001650">
    <property type="entry name" value="Helicase_C-like"/>
</dbReference>
<dbReference type="Gene3D" id="3.40.50.10810">
    <property type="entry name" value="Tandem AAA-ATPase domain"/>
    <property type="match status" value="2"/>
</dbReference>
<dbReference type="EMBL" id="JAQQWI010000002">
    <property type="protein sequence ID" value="KAK8037865.1"/>
    <property type="molecule type" value="Genomic_DNA"/>
</dbReference>
<evidence type="ECO:0000256" key="2">
    <source>
        <dbReference type="ARBA" id="ARBA00022840"/>
    </source>
</evidence>
<dbReference type="InterPro" id="IPR038718">
    <property type="entry name" value="SNF2-like_sf"/>
</dbReference>
<dbReference type="PROSITE" id="PS51192">
    <property type="entry name" value="HELICASE_ATP_BIND_1"/>
    <property type="match status" value="1"/>
</dbReference>
<evidence type="ECO:0008006" key="8">
    <source>
        <dbReference type="Google" id="ProtNLM"/>
    </source>
</evidence>
<feature type="region of interest" description="Disordered" evidence="3">
    <location>
        <begin position="820"/>
        <end position="844"/>
    </location>
</feature>
<dbReference type="Gene3D" id="3.40.50.300">
    <property type="entry name" value="P-loop containing nucleotide triphosphate hydrolases"/>
    <property type="match status" value="1"/>
</dbReference>
<dbReference type="SUPFAM" id="SSF52540">
    <property type="entry name" value="P-loop containing nucleoside triphosphate hydrolases"/>
    <property type="match status" value="2"/>
</dbReference>
<proteinExistence type="predicted"/>
<feature type="compositionally biased region" description="Low complexity" evidence="3">
    <location>
        <begin position="559"/>
        <end position="570"/>
    </location>
</feature>
<evidence type="ECO:0000313" key="7">
    <source>
        <dbReference type="Proteomes" id="UP001396898"/>
    </source>
</evidence>
<reference evidence="6 7" key="1">
    <citation type="submission" date="2023-01" db="EMBL/GenBank/DDBJ databases">
        <title>Analysis of 21 Apiospora genomes using comparative genomics revels a genus with tremendous synthesis potential of carbohydrate active enzymes and secondary metabolites.</title>
        <authorList>
            <person name="Sorensen T."/>
        </authorList>
    </citation>
    <scope>NUCLEOTIDE SEQUENCE [LARGE SCALE GENOMIC DNA]</scope>
    <source>
        <strain evidence="6 7">CBS 20057</strain>
    </source>
</reference>